<proteinExistence type="predicted"/>
<dbReference type="Proteomes" id="UP001469089">
    <property type="component" value="Unassembled WGS sequence"/>
</dbReference>
<keyword evidence="3" id="KW-1185">Reference proteome</keyword>
<name>A0ABV1LX31_9BURK</name>
<dbReference type="EMBL" id="JAOALG010000002">
    <property type="protein sequence ID" value="MEQ5843481.1"/>
    <property type="molecule type" value="Genomic_DNA"/>
</dbReference>
<evidence type="ECO:0000256" key="1">
    <source>
        <dbReference type="SAM" id="MobiDB-lite"/>
    </source>
</evidence>
<gene>
    <name evidence="2" type="ORF">N0A02_28905</name>
</gene>
<comment type="caution">
    <text evidence="2">The sequence shown here is derived from an EMBL/GenBank/DDBJ whole genome shotgun (WGS) entry which is preliminary data.</text>
</comment>
<organism evidence="2 3">
    <name type="scientific">Paraburkholderia acidicola</name>
    <dbReference type="NCBI Taxonomy" id="1912599"/>
    <lineage>
        <taxon>Bacteria</taxon>
        <taxon>Pseudomonadati</taxon>
        <taxon>Pseudomonadota</taxon>
        <taxon>Betaproteobacteria</taxon>
        <taxon>Burkholderiales</taxon>
        <taxon>Burkholderiaceae</taxon>
        <taxon>Paraburkholderia</taxon>
    </lineage>
</organism>
<feature type="region of interest" description="Disordered" evidence="1">
    <location>
        <begin position="1"/>
        <end position="25"/>
    </location>
</feature>
<evidence type="ECO:0000313" key="2">
    <source>
        <dbReference type="EMBL" id="MEQ5843481.1"/>
    </source>
</evidence>
<reference evidence="2 3" key="1">
    <citation type="journal article" date="2024" name="Chem. Sci.">
        <title>Discovery of a lagriamide polyketide by integrated genome mining, isotopic labeling, and untargeted metabolomics.</title>
        <authorList>
            <person name="Fergusson C.H."/>
            <person name="Saulog J."/>
            <person name="Paulo B.S."/>
            <person name="Wilson D.M."/>
            <person name="Liu D.Y."/>
            <person name="Morehouse N.J."/>
            <person name="Waterworth S."/>
            <person name="Barkei J."/>
            <person name="Gray C.A."/>
            <person name="Kwan J.C."/>
            <person name="Eustaquio A.S."/>
            <person name="Linington R.G."/>
        </authorList>
    </citation>
    <scope>NUCLEOTIDE SEQUENCE [LARGE SCALE GENOMIC DNA]</scope>
    <source>
        <strain evidence="2 3">RL17-338-BIF-B</strain>
    </source>
</reference>
<protein>
    <submittedName>
        <fullName evidence="2">Uncharacterized protein</fullName>
    </submittedName>
</protein>
<evidence type="ECO:0000313" key="3">
    <source>
        <dbReference type="Proteomes" id="UP001469089"/>
    </source>
</evidence>
<dbReference type="RefSeq" id="WP_349545125.1">
    <property type="nucleotide sequence ID" value="NZ_JAOALG010000002.1"/>
</dbReference>
<sequence>MTALLGPDLGDGVRRGSPTNTSSLQPLMRLLNARSHKKWKAGHLLNAEFGGSGINDDNLTPLTAAANNAHRVFEGHIVRMLARCRQIDEQNQDYIVWYGVLYTVSVSGARYATFPAANDMHSYARSHLSLDYRFVKIPKFPAAGMGGAPYTAPTPPSVSTAVLLAPADPQLANLQSVVQPNFAASVNVVMWTVGAGGIQFSVEIHNEP</sequence>
<accession>A0ABV1LX31</accession>